<dbReference type="InterPro" id="IPR031807">
    <property type="entry name" value="HicB-like"/>
</dbReference>
<name>A0ABX0VLH4_9ENTR</name>
<accession>A0ABX0VLH4</accession>
<dbReference type="InterPro" id="IPR035069">
    <property type="entry name" value="TTHA1013/TTHA0281-like"/>
</dbReference>
<evidence type="ECO:0000313" key="3">
    <source>
        <dbReference type="Proteomes" id="UP000697927"/>
    </source>
</evidence>
<proteinExistence type="predicted"/>
<comment type="caution">
    <text evidence="2">The sequence shown here is derived from an EMBL/GenBank/DDBJ whole genome shotgun (WGS) entry which is preliminary data.</text>
</comment>
<dbReference type="InterPro" id="IPR013321">
    <property type="entry name" value="Arc_rbn_hlx_hlx"/>
</dbReference>
<organism evidence="2 3">
    <name type="scientific">Cedecea colo</name>
    <dbReference type="NCBI Taxonomy" id="2552946"/>
    <lineage>
        <taxon>Bacteria</taxon>
        <taxon>Pseudomonadati</taxon>
        <taxon>Pseudomonadota</taxon>
        <taxon>Gammaproteobacteria</taxon>
        <taxon>Enterobacterales</taxon>
        <taxon>Enterobacteriaceae</taxon>
        <taxon>Cedecea</taxon>
    </lineage>
</organism>
<sequence>MFFSVAVEMPAHENEAYGLIVPALCSDDFGCVSAADNQDEIASMVQEAILSIVDLMVERGKDITRLKDAGSFTYAASPEYAHCNQWLMVDVDLSALEGKQQRINITLPDALLQRIDFRVKKPASGYRDRSHFLAVAARHELQSAATDTPCGKTSQG</sequence>
<dbReference type="Pfam" id="PF15919">
    <property type="entry name" value="HicB_lk_antitox"/>
    <property type="match status" value="1"/>
</dbReference>
<evidence type="ECO:0000259" key="1">
    <source>
        <dbReference type="Pfam" id="PF15919"/>
    </source>
</evidence>
<dbReference type="Proteomes" id="UP000697927">
    <property type="component" value="Unassembled WGS sequence"/>
</dbReference>
<dbReference type="SUPFAM" id="SSF143100">
    <property type="entry name" value="TTHA1013/TTHA0281-like"/>
    <property type="match status" value="1"/>
</dbReference>
<evidence type="ECO:0000313" key="2">
    <source>
        <dbReference type="EMBL" id="NIY47886.1"/>
    </source>
</evidence>
<keyword evidence="3" id="KW-1185">Reference proteome</keyword>
<dbReference type="CDD" id="cd22231">
    <property type="entry name" value="RHH_NikR_HicB-like"/>
    <property type="match status" value="1"/>
</dbReference>
<protein>
    <submittedName>
        <fullName evidence="2">CopG family transcriptional regulator</fullName>
    </submittedName>
</protein>
<feature type="domain" description="HicB-like antitoxin of toxin-antitoxin system" evidence="1">
    <location>
        <begin position="4"/>
        <end position="137"/>
    </location>
</feature>
<gene>
    <name evidence="2" type="ORF">E2L00_10200</name>
</gene>
<dbReference type="Gene3D" id="1.10.1220.10">
    <property type="entry name" value="Met repressor-like"/>
    <property type="match status" value="1"/>
</dbReference>
<dbReference type="EMBL" id="SOYS01000003">
    <property type="protein sequence ID" value="NIY47886.1"/>
    <property type="molecule type" value="Genomic_DNA"/>
</dbReference>
<reference evidence="2 3" key="1">
    <citation type="journal article" date="2020" name="Microorganisms">
        <title>Polyphasic Characterisation of Cedecea colo sp. nov., a New Enteric Bacterium Isolated from the Koala Hindgut.</title>
        <authorList>
            <person name="Boath J.M."/>
            <person name="Dakhal S."/>
            <person name="Van T.T.H."/>
            <person name="Moore R.J."/>
            <person name="Dekiwadia C."/>
            <person name="Macreadie I.G."/>
        </authorList>
    </citation>
    <scope>NUCLEOTIDE SEQUENCE [LARGE SCALE GENOMIC DNA]</scope>
    <source>
        <strain evidence="2 3">ZA</strain>
    </source>
</reference>
<dbReference type="RefSeq" id="WP_167610601.1">
    <property type="nucleotide sequence ID" value="NZ_SOYS01000003.1"/>
</dbReference>
<dbReference type="Gene3D" id="3.30.160.250">
    <property type="match status" value="1"/>
</dbReference>